<dbReference type="InterPro" id="IPR035965">
    <property type="entry name" value="PAS-like_dom_sf"/>
</dbReference>
<dbReference type="InterPro" id="IPR000014">
    <property type="entry name" value="PAS"/>
</dbReference>
<dbReference type="AlphaFoldDB" id="A0A4U0Z2F1"/>
<organism evidence="5 6">
    <name type="scientific">Cereibacter changlensis</name>
    <dbReference type="NCBI Taxonomy" id="402884"/>
    <lineage>
        <taxon>Bacteria</taxon>
        <taxon>Pseudomonadati</taxon>
        <taxon>Pseudomonadota</taxon>
        <taxon>Alphaproteobacteria</taxon>
        <taxon>Rhodobacterales</taxon>
        <taxon>Paracoccaceae</taxon>
        <taxon>Cereibacter</taxon>
    </lineage>
</organism>
<dbReference type="InterPro" id="IPR001610">
    <property type="entry name" value="PAC"/>
</dbReference>
<feature type="domain" description="PAS" evidence="1">
    <location>
        <begin position="130"/>
        <end position="200"/>
    </location>
</feature>
<evidence type="ECO:0000259" key="4">
    <source>
        <dbReference type="PROSITE" id="PS50887"/>
    </source>
</evidence>
<dbReference type="CDD" id="cd00130">
    <property type="entry name" value="PAS"/>
    <property type="match status" value="2"/>
</dbReference>
<dbReference type="InterPro" id="IPR000700">
    <property type="entry name" value="PAS-assoc_C"/>
</dbReference>
<dbReference type="InterPro" id="IPR052155">
    <property type="entry name" value="Biofilm_reg_signaling"/>
</dbReference>
<dbReference type="SMART" id="SM00091">
    <property type="entry name" value="PAS"/>
    <property type="match status" value="2"/>
</dbReference>
<dbReference type="Gene3D" id="3.30.70.270">
    <property type="match status" value="1"/>
</dbReference>
<feature type="domain" description="PAC" evidence="2">
    <location>
        <begin position="334"/>
        <end position="386"/>
    </location>
</feature>
<name>A0A4U0Z2F1_9RHOB</name>
<gene>
    <name evidence="5" type="ORF">FAZ78_05915</name>
</gene>
<evidence type="ECO:0000313" key="5">
    <source>
        <dbReference type="EMBL" id="TKA97469.1"/>
    </source>
</evidence>
<dbReference type="PROSITE" id="PS50887">
    <property type="entry name" value="GGDEF"/>
    <property type="match status" value="1"/>
</dbReference>
<dbReference type="Gene3D" id="3.20.20.450">
    <property type="entry name" value="EAL domain"/>
    <property type="match status" value="1"/>
</dbReference>
<evidence type="ECO:0000259" key="3">
    <source>
        <dbReference type="PROSITE" id="PS50883"/>
    </source>
</evidence>
<dbReference type="Pfam" id="PF00563">
    <property type="entry name" value="EAL"/>
    <property type="match status" value="1"/>
</dbReference>
<reference evidence="5 6" key="1">
    <citation type="submission" date="2019-04" db="EMBL/GenBank/DDBJ databases">
        <title>Crypto-aerobic microbial life in anoxic (sulfidic) marine sediments.</title>
        <authorList>
            <person name="Bhattacharya S."/>
            <person name="Roy C."/>
            <person name="Mondal N."/>
            <person name="Sarkar J."/>
            <person name="Mandal S."/>
            <person name="Rameez M.J."/>
            <person name="Ghosh W."/>
        </authorList>
    </citation>
    <scope>NUCLEOTIDE SEQUENCE [LARGE SCALE GENOMIC DNA]</scope>
    <source>
        <strain evidence="5 6">SBBC</strain>
    </source>
</reference>
<dbReference type="PROSITE" id="PS50113">
    <property type="entry name" value="PAC"/>
    <property type="match status" value="2"/>
</dbReference>
<dbReference type="InterPro" id="IPR013656">
    <property type="entry name" value="PAS_4"/>
</dbReference>
<dbReference type="InterPro" id="IPR043128">
    <property type="entry name" value="Rev_trsase/Diguanyl_cyclase"/>
</dbReference>
<dbReference type="SMART" id="SM00086">
    <property type="entry name" value="PAC"/>
    <property type="match status" value="2"/>
</dbReference>
<sequence>MPFQKNLDTLLAALSSAPIIYGYVTPDLNVAFHNELGAEWLGDRTRDFTGCNLRDIVPQHVLSQTRPRVDAALKGEAISYTREFTFNGRVGSSVANYIPQFEEDGTVAGLHMFIWDTTEETRLKKEAALANEMFARAFNSTAVGMAIVGADGAFLQINDALSRMLGYSVEELKALDFQTITHPEDLFADLERLQGLILGHQESYSMEKRYIRKDGVIAYGILSVSAVRNPDRSIAHFVSQIQDISDRHAVEEKLHQEHELSRVTLESIGDAVITFDAQGLVKFLNPAAERITGWSLHDARGHHADTVFNVIDKGGRTIDSPVTRALETGTVIFLEPNCNLQTRSGETVAIEDSAAPIRNARGEVVGAVLVFHDVTEQRAMANQLEYLAHFDSLTGMANRVLFRDQAGFAMAAAKSRGESLALFFCDLDRFKLVNDVHGHHAGDEVLKAIATRLNAVASGALTVCRWSGDEFVMLASIGDTPHAASELAQKIVEACSEPIWMPSVGSIANIGISVGISIFPVDGGELADLMGAADSALYEAKRAGRNGFRFHQSTFNTQAKERAKREIQLRAAIRDGRFVVHYQPRVSYADGRIRGLEALVRMVSDDGLVYPDQFIDLAESNGLIDELTLIVFHAACRQLSAWRSTLDAGLIISINLSPSSLKRTDISARLGDILREHALEASQFELEITEGVLVESSEAIRRQLVLLHEMGFSISLDDFGTGFSNLAYLRSLPIDKLKIDRSFISSPGFDAEIAGAIIGLGKSLGMVIVAEGVETEDQEQALITLNCDEGQGFLYSKPLPPEHLEQHLLEHASPATATAP</sequence>
<dbReference type="Pfam" id="PF08448">
    <property type="entry name" value="PAS_4"/>
    <property type="match status" value="2"/>
</dbReference>
<dbReference type="NCBIfam" id="TIGR00229">
    <property type="entry name" value="sensory_box"/>
    <property type="match status" value="2"/>
</dbReference>
<dbReference type="SMART" id="SM00267">
    <property type="entry name" value="GGDEF"/>
    <property type="match status" value="1"/>
</dbReference>
<dbReference type="InterPro" id="IPR035919">
    <property type="entry name" value="EAL_sf"/>
</dbReference>
<protein>
    <submittedName>
        <fullName evidence="5">EAL domain-containing protein</fullName>
    </submittedName>
</protein>
<evidence type="ECO:0000313" key="6">
    <source>
        <dbReference type="Proteomes" id="UP000306340"/>
    </source>
</evidence>
<dbReference type="PROSITE" id="PS50112">
    <property type="entry name" value="PAS"/>
    <property type="match status" value="2"/>
</dbReference>
<feature type="domain" description="PAC" evidence="2">
    <location>
        <begin position="204"/>
        <end position="256"/>
    </location>
</feature>
<comment type="caution">
    <text evidence="5">The sequence shown here is derived from an EMBL/GenBank/DDBJ whole genome shotgun (WGS) entry which is preliminary data.</text>
</comment>
<dbReference type="CDD" id="cd01948">
    <property type="entry name" value="EAL"/>
    <property type="match status" value="1"/>
</dbReference>
<feature type="domain" description="PAS" evidence="1">
    <location>
        <begin position="257"/>
        <end position="311"/>
    </location>
</feature>
<feature type="domain" description="EAL" evidence="3">
    <location>
        <begin position="562"/>
        <end position="812"/>
    </location>
</feature>
<dbReference type="Pfam" id="PF00990">
    <property type="entry name" value="GGDEF"/>
    <property type="match status" value="1"/>
</dbReference>
<dbReference type="EMBL" id="SWAU01000036">
    <property type="protein sequence ID" value="TKA97469.1"/>
    <property type="molecule type" value="Genomic_DNA"/>
</dbReference>
<dbReference type="Gene3D" id="3.30.450.20">
    <property type="entry name" value="PAS domain"/>
    <property type="match status" value="3"/>
</dbReference>
<dbReference type="RefSeq" id="WP_136791734.1">
    <property type="nucleotide sequence ID" value="NZ_SWAU01000036.1"/>
</dbReference>
<dbReference type="InterPro" id="IPR029787">
    <property type="entry name" value="Nucleotide_cyclase"/>
</dbReference>
<dbReference type="SUPFAM" id="SSF55785">
    <property type="entry name" value="PYP-like sensor domain (PAS domain)"/>
    <property type="match status" value="3"/>
</dbReference>
<dbReference type="InterPro" id="IPR013655">
    <property type="entry name" value="PAS_fold_3"/>
</dbReference>
<dbReference type="PANTHER" id="PTHR44757">
    <property type="entry name" value="DIGUANYLATE CYCLASE DGCP"/>
    <property type="match status" value="1"/>
</dbReference>
<evidence type="ECO:0000259" key="2">
    <source>
        <dbReference type="PROSITE" id="PS50113"/>
    </source>
</evidence>
<dbReference type="PANTHER" id="PTHR44757:SF4">
    <property type="entry name" value="DIGUANYLATE CYCLASE DGCE-RELATED"/>
    <property type="match status" value="1"/>
</dbReference>
<dbReference type="SUPFAM" id="SSF55073">
    <property type="entry name" value="Nucleotide cyclase"/>
    <property type="match status" value="1"/>
</dbReference>
<dbReference type="SMART" id="SM00052">
    <property type="entry name" value="EAL"/>
    <property type="match status" value="1"/>
</dbReference>
<dbReference type="NCBIfam" id="TIGR00254">
    <property type="entry name" value="GGDEF"/>
    <property type="match status" value="1"/>
</dbReference>
<dbReference type="Proteomes" id="UP000306340">
    <property type="component" value="Unassembled WGS sequence"/>
</dbReference>
<proteinExistence type="predicted"/>
<dbReference type="Pfam" id="PF08447">
    <property type="entry name" value="PAS_3"/>
    <property type="match status" value="1"/>
</dbReference>
<dbReference type="SUPFAM" id="SSF141868">
    <property type="entry name" value="EAL domain-like"/>
    <property type="match status" value="1"/>
</dbReference>
<dbReference type="InterPro" id="IPR000160">
    <property type="entry name" value="GGDEF_dom"/>
</dbReference>
<feature type="domain" description="GGDEF" evidence="4">
    <location>
        <begin position="418"/>
        <end position="553"/>
    </location>
</feature>
<dbReference type="PROSITE" id="PS50883">
    <property type="entry name" value="EAL"/>
    <property type="match status" value="1"/>
</dbReference>
<dbReference type="InterPro" id="IPR001633">
    <property type="entry name" value="EAL_dom"/>
</dbReference>
<evidence type="ECO:0000259" key="1">
    <source>
        <dbReference type="PROSITE" id="PS50112"/>
    </source>
</evidence>
<accession>A0A4U0Z2F1</accession>
<dbReference type="CDD" id="cd01949">
    <property type="entry name" value="GGDEF"/>
    <property type="match status" value="1"/>
</dbReference>